<dbReference type="PANTHER" id="PTHR47529">
    <property type="entry name" value="PEPTIDYL-PROLYL CIS-TRANS ISOMERASE D"/>
    <property type="match status" value="1"/>
</dbReference>
<protein>
    <recommendedName>
        <fullName evidence="9">Periplasmic chaperone PpiD</fullName>
    </recommendedName>
    <alternativeName>
        <fullName evidence="10">Periplasmic folding chaperone</fullName>
    </alternativeName>
</protein>
<keyword evidence="5 12" id="KW-1133">Transmembrane helix</keyword>
<dbReference type="Pfam" id="PF13616">
    <property type="entry name" value="Rotamase_3"/>
    <property type="match status" value="1"/>
</dbReference>
<dbReference type="SUPFAM" id="SSF109998">
    <property type="entry name" value="Triger factor/SurA peptide-binding domain-like"/>
    <property type="match status" value="1"/>
</dbReference>
<evidence type="ECO:0000256" key="11">
    <source>
        <dbReference type="PROSITE-ProRule" id="PRU00278"/>
    </source>
</evidence>
<organism evidence="14 15">
    <name type="scientific">Flavobacterium agricola</name>
    <dbReference type="NCBI Taxonomy" id="2870839"/>
    <lineage>
        <taxon>Bacteria</taxon>
        <taxon>Pseudomonadati</taxon>
        <taxon>Bacteroidota</taxon>
        <taxon>Flavobacteriia</taxon>
        <taxon>Flavobacteriales</taxon>
        <taxon>Flavobacteriaceae</taxon>
        <taxon>Flavobacterium</taxon>
    </lineage>
</organism>
<dbReference type="PROSITE" id="PS50198">
    <property type="entry name" value="PPIC_PPIASE_2"/>
    <property type="match status" value="1"/>
</dbReference>
<dbReference type="SUPFAM" id="SSF54534">
    <property type="entry name" value="FKBP-like"/>
    <property type="match status" value="1"/>
</dbReference>
<dbReference type="InterPro" id="IPR052029">
    <property type="entry name" value="PpiD_chaperone"/>
</dbReference>
<evidence type="ECO:0000256" key="3">
    <source>
        <dbReference type="ARBA" id="ARBA00022519"/>
    </source>
</evidence>
<evidence type="ECO:0000256" key="4">
    <source>
        <dbReference type="ARBA" id="ARBA00022692"/>
    </source>
</evidence>
<evidence type="ECO:0000256" key="9">
    <source>
        <dbReference type="ARBA" id="ARBA00040743"/>
    </source>
</evidence>
<keyword evidence="7" id="KW-0143">Chaperone</keyword>
<accession>A0ABY6LYK2</accession>
<dbReference type="EMBL" id="CP081495">
    <property type="protein sequence ID" value="UYW01319.1"/>
    <property type="molecule type" value="Genomic_DNA"/>
</dbReference>
<comment type="subcellular location">
    <subcellularLocation>
        <location evidence="1">Cell inner membrane</location>
        <topology evidence="1">Single-pass type II membrane protein</topology>
        <orientation evidence="1">Periplasmic side</orientation>
    </subcellularLocation>
</comment>
<evidence type="ECO:0000256" key="10">
    <source>
        <dbReference type="ARBA" id="ARBA00042775"/>
    </source>
</evidence>
<evidence type="ECO:0000256" key="5">
    <source>
        <dbReference type="ARBA" id="ARBA00022989"/>
    </source>
</evidence>
<dbReference type="RefSeq" id="WP_264433780.1">
    <property type="nucleotide sequence ID" value="NZ_CP081495.1"/>
</dbReference>
<feature type="domain" description="PpiC" evidence="13">
    <location>
        <begin position="344"/>
        <end position="450"/>
    </location>
</feature>
<dbReference type="InterPro" id="IPR000297">
    <property type="entry name" value="PPIase_PpiC"/>
</dbReference>
<dbReference type="Proteomes" id="UP001163328">
    <property type="component" value="Chromosome"/>
</dbReference>
<reference evidence="14" key="1">
    <citation type="submission" date="2021-08" db="EMBL/GenBank/DDBJ databases">
        <title>Flavobacterium sp. strain CC-SYL302.</title>
        <authorList>
            <person name="Lin S.-Y."/>
            <person name="Lee T.-H."/>
            <person name="Young C.-C."/>
        </authorList>
    </citation>
    <scope>NUCLEOTIDE SEQUENCE</scope>
    <source>
        <strain evidence="14">CC-SYL302</strain>
    </source>
</reference>
<dbReference type="Pfam" id="PF13623">
    <property type="entry name" value="SurA_N_2"/>
    <property type="match status" value="1"/>
</dbReference>
<evidence type="ECO:0000313" key="14">
    <source>
        <dbReference type="EMBL" id="UYW01319.1"/>
    </source>
</evidence>
<evidence type="ECO:0000256" key="1">
    <source>
        <dbReference type="ARBA" id="ARBA00004382"/>
    </source>
</evidence>
<evidence type="ECO:0000256" key="12">
    <source>
        <dbReference type="SAM" id="Phobius"/>
    </source>
</evidence>
<evidence type="ECO:0000313" key="15">
    <source>
        <dbReference type="Proteomes" id="UP001163328"/>
    </source>
</evidence>
<evidence type="ECO:0000259" key="13">
    <source>
        <dbReference type="PROSITE" id="PS50198"/>
    </source>
</evidence>
<keyword evidence="3" id="KW-0997">Cell inner membrane</keyword>
<keyword evidence="15" id="KW-1185">Reference proteome</keyword>
<keyword evidence="6 12" id="KW-0472">Membrane</keyword>
<keyword evidence="2" id="KW-1003">Cell membrane</keyword>
<dbReference type="Gene3D" id="3.10.50.40">
    <property type="match status" value="1"/>
</dbReference>
<dbReference type="PANTHER" id="PTHR47529:SF1">
    <property type="entry name" value="PERIPLASMIC CHAPERONE PPID"/>
    <property type="match status" value="1"/>
</dbReference>
<feature type="transmembrane region" description="Helical" evidence="12">
    <location>
        <begin position="12"/>
        <end position="31"/>
    </location>
</feature>
<sequence length="700" mass="76832">MAVLSKIRKNSVLLVGAIGVGLFAFVIGDVFQSGGFDQNSRYIGSVNGTDILAQNFLAKVNNLESNGQGSLSQVSNQVWNQEVKSIILDEQFEKIGIVVGKDQLLQYIVNSPEFSQNPQFLNSAGVFDINKFKEFLATIRKTSPEQWQAWLGYEAQLEQFAKEQMYNSLISASIYTTKFDAQTVNFREATFVDFDYVTLQYSTVADDQAQVSDAEITAYVKKHAKLFKTVPTRSFEYVFVENKPSENDIKDVNAEMMDLLNGKVVYNAETGQNENQESFKTTTNVAEFVNANSEMPFDSSYVTKALLPLEYQEQLANLPVGEVFGPYDFDEYALLTRKLEAKKNASAKVSHILISHAEANSPIGSTRTKEEAKVLADSLLNQVRTNPAALGILAMQYTDDPGSKQTGGVYDNVQRGQMVPEFDKFLFNNAVGATGVVETDFGYHVMRVDEFYDGMKLATIVRRVQPSAETQDELFKTANLVFAEASEGANLADVAKKHQVVAMPTVVGKNDDQINGLGSSREIVQWAFNKATKVDEVKKFDIATGQVIVKVTEKNDSDLMTASQAKAYVEPILRNEKKAAILKAKLTGSTLADMAKNAQTAVSVANNITLANPNIAGLGIEQEVVGAAIGLGVDKISPVIAGNTGVFVVQAKAIKPATPLVNPLSKTMQINQQVRGTAAARVYQSLENKAKIEDNRYIFR</sequence>
<comment type="similarity">
    <text evidence="8">Belongs to the PpiD chaperone family.</text>
</comment>
<name>A0ABY6LYK2_9FLAO</name>
<evidence type="ECO:0000256" key="7">
    <source>
        <dbReference type="ARBA" id="ARBA00023186"/>
    </source>
</evidence>
<proteinExistence type="inferred from homology"/>
<evidence type="ECO:0000256" key="8">
    <source>
        <dbReference type="ARBA" id="ARBA00038408"/>
    </source>
</evidence>
<evidence type="ECO:0000256" key="2">
    <source>
        <dbReference type="ARBA" id="ARBA00022475"/>
    </source>
</evidence>
<dbReference type="InterPro" id="IPR046357">
    <property type="entry name" value="PPIase_dom_sf"/>
</dbReference>
<gene>
    <name evidence="14" type="ORF">K5I29_12925</name>
</gene>
<keyword evidence="11" id="KW-0697">Rotamase</keyword>
<dbReference type="InterPro" id="IPR027304">
    <property type="entry name" value="Trigger_fact/SurA_dom_sf"/>
</dbReference>
<keyword evidence="4 12" id="KW-0812">Transmembrane</keyword>
<keyword evidence="11" id="KW-0413">Isomerase</keyword>
<evidence type="ECO:0000256" key="6">
    <source>
        <dbReference type="ARBA" id="ARBA00023136"/>
    </source>
</evidence>